<evidence type="ECO:0000313" key="6">
    <source>
        <dbReference type="EMBL" id="KEZ22531.1"/>
    </source>
</evidence>
<organism evidence="6 7">
    <name type="scientific">Ureaplasma diversum NCTC 246</name>
    <dbReference type="NCBI Taxonomy" id="1188241"/>
    <lineage>
        <taxon>Bacteria</taxon>
        <taxon>Bacillati</taxon>
        <taxon>Mycoplasmatota</taxon>
        <taxon>Mycoplasmoidales</taxon>
        <taxon>Mycoplasmoidaceae</taxon>
        <taxon>Ureaplasma</taxon>
    </lineage>
</organism>
<comment type="similarity">
    <text evidence="3">Belongs to the peptidase U32 family.</text>
</comment>
<dbReference type="OrthoDB" id="9807498at2"/>
<feature type="domain" description="Peptidase family U32 C-terminal" evidence="5">
    <location>
        <begin position="319"/>
        <end position="400"/>
    </location>
</feature>
<dbReference type="InterPro" id="IPR032525">
    <property type="entry name" value="Peptidase_U32_C"/>
</dbReference>
<dbReference type="Pfam" id="PF01136">
    <property type="entry name" value="Peptidase_U32"/>
    <property type="match status" value="1"/>
</dbReference>
<dbReference type="PROSITE" id="PS01276">
    <property type="entry name" value="PEPTIDASE_U32"/>
    <property type="match status" value="1"/>
</dbReference>
<sequence length="408" mass="46801">MQKSFRSELLAPAGDLEKAMIALDYGADAVFVGAKSYSLRARASNFELEQIKTLIDYAHSLNKKVYLVTNVICHTPLLRAWPNFIEQVVALKPDGFICADPFIITYLKKHYPQAEIHISTQQSICNSKAAKFFKRNGASRVVLSRELTMDELALFTKNNNKLIEVEIFIHGAVCISYSGRCMMSNNFSLRDANVGGCAHACRWKYDILDDKFTNTPSKFTMSAKDMIQITNITKLMDLEIDSFKIEGRMKSVHYIATVVNAYKKAMDAYYRNEVFDLDALKKELQQAMNRMADVAWLDGAPNEQLMLYHDKQELVSQRFAFIIEEVLENNVYKITSKNNFKKDELFEVIGPKHEHFYSSIKSIYDLTNQVYIDQVITPNRLYLIEFNDSSVPLQIKDMARIVEQDECS</sequence>
<dbReference type="Proteomes" id="UP000028537">
    <property type="component" value="Unassembled WGS sequence"/>
</dbReference>
<keyword evidence="2" id="KW-0378">Hydrolase</keyword>
<dbReference type="eggNOG" id="COG0826">
    <property type="taxonomic scope" value="Bacteria"/>
</dbReference>
<dbReference type="PANTHER" id="PTHR30217">
    <property type="entry name" value="PEPTIDASE U32 FAMILY"/>
    <property type="match status" value="1"/>
</dbReference>
<dbReference type="Pfam" id="PF16325">
    <property type="entry name" value="Peptidase_U32_C"/>
    <property type="match status" value="1"/>
</dbReference>
<dbReference type="InterPro" id="IPR051454">
    <property type="entry name" value="RNA/ubiquinone_mod_enzymes"/>
</dbReference>
<accession>A0A084EX39</accession>
<evidence type="ECO:0000256" key="1">
    <source>
        <dbReference type="ARBA" id="ARBA00022670"/>
    </source>
</evidence>
<keyword evidence="7" id="KW-1185">Reference proteome</keyword>
<evidence type="ECO:0000256" key="3">
    <source>
        <dbReference type="ARBA" id="ARBA00038374"/>
    </source>
</evidence>
<dbReference type="GO" id="GO:0006508">
    <property type="term" value="P:proteolysis"/>
    <property type="evidence" value="ECO:0007669"/>
    <property type="project" value="UniProtKB-KW"/>
</dbReference>
<dbReference type="InterPro" id="IPR001539">
    <property type="entry name" value="Peptidase_U32"/>
</dbReference>
<gene>
    <name evidence="6" type="ORF">UDIV_5910</name>
</gene>
<comment type="caution">
    <text evidence="6">The sequence shown here is derived from an EMBL/GenBank/DDBJ whole genome shotgun (WGS) entry which is preliminary data.</text>
</comment>
<dbReference type="PANTHER" id="PTHR30217:SF6">
    <property type="entry name" value="TRNA HYDROXYLATION PROTEIN P"/>
    <property type="match status" value="1"/>
</dbReference>
<name>A0A084EX39_9BACT</name>
<feature type="coiled-coil region" evidence="4">
    <location>
        <begin position="270"/>
        <end position="297"/>
    </location>
</feature>
<dbReference type="EMBL" id="JFDP01000071">
    <property type="protein sequence ID" value="KEZ22531.1"/>
    <property type="molecule type" value="Genomic_DNA"/>
</dbReference>
<evidence type="ECO:0000313" key="7">
    <source>
        <dbReference type="Proteomes" id="UP000028537"/>
    </source>
</evidence>
<reference evidence="6 7" key="1">
    <citation type="submission" date="2014-02" db="EMBL/GenBank/DDBJ databases">
        <title>Genome sequence of Ureaplasma diversum strain 246.</title>
        <authorList>
            <person name="Sirand-Pugnet P."/>
            <person name="Breton M."/>
            <person name="Dordet-Frisoni E."/>
            <person name="Baranowski E."/>
            <person name="Barre A."/>
            <person name="Couture C."/>
            <person name="Dupuy V."/>
            <person name="Gaurivaud P."/>
            <person name="Jacob D."/>
            <person name="Lemaitre C."/>
            <person name="Manso-Silvan L."/>
            <person name="Nikolski M."/>
            <person name="Nouvel L.-X."/>
            <person name="Poumarat F."/>
            <person name="Tardy F."/>
            <person name="Thebault P."/>
            <person name="Theil S."/>
            <person name="Citti C."/>
            <person name="Thiaucourt F."/>
            <person name="Blanchard A."/>
        </authorList>
    </citation>
    <scope>NUCLEOTIDE SEQUENCE [LARGE SCALE GENOMIC DNA]</scope>
    <source>
        <strain evidence="6 7">NCTC 246</strain>
    </source>
</reference>
<evidence type="ECO:0000256" key="4">
    <source>
        <dbReference type="SAM" id="Coils"/>
    </source>
</evidence>
<keyword evidence="4" id="KW-0175">Coiled coil</keyword>
<evidence type="ECO:0000259" key="5">
    <source>
        <dbReference type="Pfam" id="PF16325"/>
    </source>
</evidence>
<dbReference type="GO" id="GO:0008233">
    <property type="term" value="F:peptidase activity"/>
    <property type="evidence" value="ECO:0007669"/>
    <property type="project" value="UniProtKB-KW"/>
</dbReference>
<dbReference type="Gene3D" id="2.40.30.10">
    <property type="entry name" value="Translation factors"/>
    <property type="match status" value="1"/>
</dbReference>
<evidence type="ECO:0000256" key="2">
    <source>
        <dbReference type="ARBA" id="ARBA00022801"/>
    </source>
</evidence>
<proteinExistence type="inferred from homology"/>
<dbReference type="RefSeq" id="WP_038103270.1">
    <property type="nucleotide sequence ID" value="NZ_JFDP01000071.1"/>
</dbReference>
<dbReference type="AlphaFoldDB" id="A0A084EX39"/>
<protein>
    <submittedName>
        <fullName evidence="6">Peptidase U32 family protein</fullName>
    </submittedName>
</protein>
<keyword evidence="1" id="KW-0645">Protease</keyword>